<proteinExistence type="predicted"/>
<dbReference type="OrthoDB" id="5380819at2"/>
<dbReference type="InterPro" id="IPR000639">
    <property type="entry name" value="Epox_hydrolase-like"/>
</dbReference>
<dbReference type="GO" id="GO:0016020">
    <property type="term" value="C:membrane"/>
    <property type="evidence" value="ECO:0007669"/>
    <property type="project" value="TreeGrafter"/>
</dbReference>
<evidence type="ECO:0000259" key="1">
    <source>
        <dbReference type="Pfam" id="PF12697"/>
    </source>
</evidence>
<feature type="domain" description="AB hydrolase-1" evidence="1">
    <location>
        <begin position="30"/>
        <end position="283"/>
    </location>
</feature>
<reference evidence="2 3" key="1">
    <citation type="journal article" date="2011" name="J. Bacteriol.">
        <title>Genome sequence of Salinisphaera shabanensis, a gammaproteobacterium from the harsh, variable environment of the brine-seawater interface of the Shaban Deep in the Red Sea.</title>
        <authorList>
            <person name="Antunes A."/>
            <person name="Alam I."/>
            <person name="Bajic V.B."/>
            <person name="Stingl U."/>
        </authorList>
    </citation>
    <scope>NUCLEOTIDE SEQUENCE [LARGE SCALE GENOMIC DNA]</scope>
    <source>
        <strain evidence="2 3">E1L3A</strain>
    </source>
</reference>
<dbReference type="SUPFAM" id="SSF53474">
    <property type="entry name" value="alpha/beta-Hydrolases"/>
    <property type="match status" value="1"/>
</dbReference>
<evidence type="ECO:0000313" key="3">
    <source>
        <dbReference type="Proteomes" id="UP000006242"/>
    </source>
</evidence>
<gene>
    <name evidence="2" type="ORF">SSPSH_001205</name>
</gene>
<keyword evidence="2" id="KW-0378">Hydrolase</keyword>
<organism evidence="2 3">
    <name type="scientific">Salinisphaera shabanensis E1L3A</name>
    <dbReference type="NCBI Taxonomy" id="1033802"/>
    <lineage>
        <taxon>Bacteria</taxon>
        <taxon>Pseudomonadati</taxon>
        <taxon>Pseudomonadota</taxon>
        <taxon>Gammaproteobacteria</taxon>
        <taxon>Salinisphaerales</taxon>
        <taxon>Salinisphaeraceae</taxon>
        <taxon>Salinisphaera</taxon>
    </lineage>
</organism>
<dbReference type="InterPro" id="IPR000073">
    <property type="entry name" value="AB_hydrolase_1"/>
</dbReference>
<sequence length="293" mass="32825">MNLGNLIRSVRIDELDYAVREAGNPNGQPLVLLHGLMDTGASFEPLVDAMQAIAPDRYRYIAPDWRGHGATTAIHDSYWFPSYLLDLERLLDILVGQDQPVTLIAHSMGGQVASLYAGTRTERVSHLVTLDSLNVPDSATANVPDRYRRWLDAHANPPATKVYDDLQTAASRIAKRYPELNDDVIEQLAAQWTEREDEHGRRRMRVDPWHRVPLPYAFRAAEAKALWREVRAHVLCIDGGDSPAKYFCGEAEMAERRACFSDLRHVVVDGCGHMLHLQKPQSIAGHIAAFLSA</sequence>
<dbReference type="GO" id="GO:0018786">
    <property type="term" value="F:haloalkane dehalogenase activity"/>
    <property type="evidence" value="ECO:0007669"/>
    <property type="project" value="UniProtKB-EC"/>
</dbReference>
<evidence type="ECO:0000313" key="2">
    <source>
        <dbReference type="EMBL" id="ERJ19744.1"/>
    </source>
</evidence>
<reference evidence="2 3" key="2">
    <citation type="journal article" date="2013" name="PLoS ONE">
        <title>INDIGO - INtegrated Data Warehouse of MIcrobial GenOmes with Examples from the Red Sea Extremophiles.</title>
        <authorList>
            <person name="Alam I."/>
            <person name="Antunes A."/>
            <person name="Kamau A.A."/>
            <person name="Ba Alawi W."/>
            <person name="Kalkatawi M."/>
            <person name="Stingl U."/>
            <person name="Bajic V.B."/>
        </authorList>
    </citation>
    <scope>NUCLEOTIDE SEQUENCE [LARGE SCALE GENOMIC DNA]</scope>
    <source>
        <strain evidence="2 3">E1L3A</strain>
    </source>
</reference>
<dbReference type="EC" id="3.8.1.5" evidence="2"/>
<dbReference type="STRING" id="1033802.SSPSH_001205"/>
<name>U2FUY7_9GAMM</name>
<dbReference type="Pfam" id="PF12697">
    <property type="entry name" value="Abhydrolase_6"/>
    <property type="match status" value="1"/>
</dbReference>
<accession>U2FUY7</accession>
<dbReference type="Proteomes" id="UP000006242">
    <property type="component" value="Unassembled WGS sequence"/>
</dbReference>
<dbReference type="PRINTS" id="PR00412">
    <property type="entry name" value="EPOXHYDRLASE"/>
</dbReference>
<protein>
    <submittedName>
        <fullName evidence="2">Haloalkane dehalogenase protein</fullName>
        <ecNumber evidence="2">3.8.1.5</ecNumber>
    </submittedName>
</protein>
<dbReference type="InterPro" id="IPR050266">
    <property type="entry name" value="AB_hydrolase_sf"/>
</dbReference>
<keyword evidence="3" id="KW-1185">Reference proteome</keyword>
<comment type="caution">
    <text evidence="2">The sequence shown here is derived from an EMBL/GenBank/DDBJ whole genome shotgun (WGS) entry which is preliminary data.</text>
</comment>
<dbReference type="eggNOG" id="COG2267">
    <property type="taxonomic scope" value="Bacteria"/>
</dbReference>
<dbReference type="RefSeq" id="WP_006915024.1">
    <property type="nucleotide sequence ID" value="NZ_AFNV02000007.1"/>
</dbReference>
<dbReference type="InterPro" id="IPR029058">
    <property type="entry name" value="AB_hydrolase_fold"/>
</dbReference>
<dbReference type="AlphaFoldDB" id="U2FUY7"/>
<dbReference type="PANTHER" id="PTHR43798:SF33">
    <property type="entry name" value="HYDROLASE, PUTATIVE (AFU_ORTHOLOGUE AFUA_2G14860)-RELATED"/>
    <property type="match status" value="1"/>
</dbReference>
<dbReference type="PANTHER" id="PTHR43798">
    <property type="entry name" value="MONOACYLGLYCEROL LIPASE"/>
    <property type="match status" value="1"/>
</dbReference>
<dbReference type="EMBL" id="AFNV02000007">
    <property type="protein sequence ID" value="ERJ19744.1"/>
    <property type="molecule type" value="Genomic_DNA"/>
</dbReference>
<dbReference type="Gene3D" id="3.40.50.1820">
    <property type="entry name" value="alpha/beta hydrolase"/>
    <property type="match status" value="1"/>
</dbReference>